<evidence type="ECO:0008006" key="3">
    <source>
        <dbReference type="Google" id="ProtNLM"/>
    </source>
</evidence>
<organism evidence="1 2">
    <name type="scientific">Brevibacillus invocatus</name>
    <dbReference type="NCBI Taxonomy" id="173959"/>
    <lineage>
        <taxon>Bacteria</taxon>
        <taxon>Bacillati</taxon>
        <taxon>Bacillota</taxon>
        <taxon>Bacilli</taxon>
        <taxon>Bacillales</taxon>
        <taxon>Paenibacillaceae</taxon>
        <taxon>Brevibacillus</taxon>
    </lineage>
</organism>
<reference evidence="1 2" key="1">
    <citation type="submission" date="2018-10" db="EMBL/GenBank/DDBJ databases">
        <title>Phylogenomics of Brevibacillus.</title>
        <authorList>
            <person name="Dunlap C."/>
        </authorList>
    </citation>
    <scope>NUCLEOTIDE SEQUENCE [LARGE SCALE GENOMIC DNA]</scope>
    <source>
        <strain evidence="1 2">JCM 12215</strain>
    </source>
</reference>
<keyword evidence="2" id="KW-1185">Reference proteome</keyword>
<name>A0A3M8BV98_9BACL</name>
<protein>
    <recommendedName>
        <fullName evidence="3">Helix-turn-helix conjugative transposon-like domain-containing protein</fullName>
    </recommendedName>
</protein>
<dbReference type="OrthoDB" id="2471091at2"/>
<comment type="caution">
    <text evidence="1">The sequence shown here is derived from an EMBL/GenBank/DDBJ whole genome shotgun (WGS) entry which is preliminary data.</text>
</comment>
<evidence type="ECO:0000313" key="2">
    <source>
        <dbReference type="Proteomes" id="UP000282028"/>
    </source>
</evidence>
<accession>A0A3M8BV98</accession>
<dbReference type="RefSeq" id="WP_122911232.1">
    <property type="nucleotide sequence ID" value="NZ_JAMATA010000077.1"/>
</dbReference>
<dbReference type="AlphaFoldDB" id="A0A3M8BV98"/>
<dbReference type="EMBL" id="RHHR01000054">
    <property type="protein sequence ID" value="RNB67264.1"/>
    <property type="molecule type" value="Genomic_DNA"/>
</dbReference>
<proteinExistence type="predicted"/>
<sequence>MLKDSAFCELVHDAQQGNPEAREALLKYLQPELEKMTWFIRMSPEDTLQNLHLAVLELITS</sequence>
<evidence type="ECO:0000313" key="1">
    <source>
        <dbReference type="EMBL" id="RNB67264.1"/>
    </source>
</evidence>
<gene>
    <name evidence="1" type="ORF">EDM52_22950</name>
</gene>
<dbReference type="Proteomes" id="UP000282028">
    <property type="component" value="Unassembled WGS sequence"/>
</dbReference>